<dbReference type="EMBL" id="ML208467">
    <property type="protein sequence ID" value="TFK64615.1"/>
    <property type="molecule type" value="Genomic_DNA"/>
</dbReference>
<protein>
    <submittedName>
        <fullName evidence="1">Uncharacterized protein</fullName>
    </submittedName>
</protein>
<reference evidence="1 2" key="1">
    <citation type="journal article" date="2019" name="Nat. Ecol. Evol.">
        <title>Megaphylogeny resolves global patterns of mushroom evolution.</title>
        <authorList>
            <person name="Varga T."/>
            <person name="Krizsan K."/>
            <person name="Foldi C."/>
            <person name="Dima B."/>
            <person name="Sanchez-Garcia M."/>
            <person name="Sanchez-Ramirez S."/>
            <person name="Szollosi G.J."/>
            <person name="Szarkandi J.G."/>
            <person name="Papp V."/>
            <person name="Albert L."/>
            <person name="Andreopoulos W."/>
            <person name="Angelini C."/>
            <person name="Antonin V."/>
            <person name="Barry K.W."/>
            <person name="Bougher N.L."/>
            <person name="Buchanan P."/>
            <person name="Buyck B."/>
            <person name="Bense V."/>
            <person name="Catcheside P."/>
            <person name="Chovatia M."/>
            <person name="Cooper J."/>
            <person name="Damon W."/>
            <person name="Desjardin D."/>
            <person name="Finy P."/>
            <person name="Geml J."/>
            <person name="Haridas S."/>
            <person name="Hughes K."/>
            <person name="Justo A."/>
            <person name="Karasinski D."/>
            <person name="Kautmanova I."/>
            <person name="Kiss B."/>
            <person name="Kocsube S."/>
            <person name="Kotiranta H."/>
            <person name="LaButti K.M."/>
            <person name="Lechner B.E."/>
            <person name="Liimatainen K."/>
            <person name="Lipzen A."/>
            <person name="Lukacs Z."/>
            <person name="Mihaltcheva S."/>
            <person name="Morgado L.N."/>
            <person name="Niskanen T."/>
            <person name="Noordeloos M.E."/>
            <person name="Ohm R.A."/>
            <person name="Ortiz-Santana B."/>
            <person name="Ovrebo C."/>
            <person name="Racz N."/>
            <person name="Riley R."/>
            <person name="Savchenko A."/>
            <person name="Shiryaev A."/>
            <person name="Soop K."/>
            <person name="Spirin V."/>
            <person name="Szebenyi C."/>
            <person name="Tomsovsky M."/>
            <person name="Tulloss R.E."/>
            <person name="Uehling J."/>
            <person name="Grigoriev I.V."/>
            <person name="Vagvolgyi C."/>
            <person name="Papp T."/>
            <person name="Martin F.M."/>
            <person name="Miettinen O."/>
            <person name="Hibbett D.S."/>
            <person name="Nagy L.G."/>
        </authorList>
    </citation>
    <scope>NUCLEOTIDE SEQUENCE [LARGE SCALE GENOMIC DNA]</scope>
    <source>
        <strain evidence="1 2">NL-1719</strain>
    </source>
</reference>
<organism evidence="1 2">
    <name type="scientific">Pluteus cervinus</name>
    <dbReference type="NCBI Taxonomy" id="181527"/>
    <lineage>
        <taxon>Eukaryota</taxon>
        <taxon>Fungi</taxon>
        <taxon>Dikarya</taxon>
        <taxon>Basidiomycota</taxon>
        <taxon>Agaricomycotina</taxon>
        <taxon>Agaricomycetes</taxon>
        <taxon>Agaricomycetidae</taxon>
        <taxon>Agaricales</taxon>
        <taxon>Pluteineae</taxon>
        <taxon>Pluteaceae</taxon>
        <taxon>Pluteus</taxon>
    </lineage>
</organism>
<dbReference type="Proteomes" id="UP000308600">
    <property type="component" value="Unassembled WGS sequence"/>
</dbReference>
<name>A0ACD3AFV5_9AGAR</name>
<gene>
    <name evidence="1" type="ORF">BDN72DRAFT_254871</name>
</gene>
<accession>A0ACD3AFV5</accession>
<evidence type="ECO:0000313" key="1">
    <source>
        <dbReference type="EMBL" id="TFK64615.1"/>
    </source>
</evidence>
<sequence>MEDTIWALVMATQPAIVTLSTSNSSSQTFNVPAGVSKLSMPISAGGFMKGSIVRNGQTILELNPAQFSFSANPKTYNFNAFVASASTA</sequence>
<evidence type="ECO:0000313" key="2">
    <source>
        <dbReference type="Proteomes" id="UP000308600"/>
    </source>
</evidence>
<keyword evidence="2" id="KW-1185">Reference proteome</keyword>
<proteinExistence type="predicted"/>